<dbReference type="EMBL" id="JAOYFB010000005">
    <property type="protein sequence ID" value="KAK4017219.1"/>
    <property type="molecule type" value="Genomic_DNA"/>
</dbReference>
<protein>
    <submittedName>
        <fullName evidence="2">Uncharacterized protein</fullName>
    </submittedName>
</protein>
<feature type="compositionally biased region" description="Basic and acidic residues" evidence="1">
    <location>
        <begin position="196"/>
        <end position="207"/>
    </location>
</feature>
<dbReference type="Proteomes" id="UP001234178">
    <property type="component" value="Unassembled WGS sequence"/>
</dbReference>
<organism evidence="2 3">
    <name type="scientific">Daphnia magna</name>
    <dbReference type="NCBI Taxonomy" id="35525"/>
    <lineage>
        <taxon>Eukaryota</taxon>
        <taxon>Metazoa</taxon>
        <taxon>Ecdysozoa</taxon>
        <taxon>Arthropoda</taxon>
        <taxon>Crustacea</taxon>
        <taxon>Branchiopoda</taxon>
        <taxon>Diplostraca</taxon>
        <taxon>Cladocera</taxon>
        <taxon>Anomopoda</taxon>
        <taxon>Daphniidae</taxon>
        <taxon>Daphnia</taxon>
    </lineage>
</organism>
<gene>
    <name evidence="2" type="ORF">OUZ56_032168</name>
</gene>
<keyword evidence="3" id="KW-1185">Reference proteome</keyword>
<feature type="region of interest" description="Disordered" evidence="1">
    <location>
        <begin position="178"/>
        <end position="212"/>
    </location>
</feature>
<feature type="compositionally biased region" description="Polar residues" evidence="1">
    <location>
        <begin position="30"/>
        <end position="44"/>
    </location>
</feature>
<proteinExistence type="predicted"/>
<reference evidence="2 3" key="1">
    <citation type="journal article" date="2023" name="Nucleic Acids Res.">
        <title>The hologenome of Daphnia magna reveals possible DNA methylation and microbiome-mediated evolution of the host genome.</title>
        <authorList>
            <person name="Chaturvedi A."/>
            <person name="Li X."/>
            <person name="Dhandapani V."/>
            <person name="Marshall H."/>
            <person name="Kissane S."/>
            <person name="Cuenca-Cambronero M."/>
            <person name="Asole G."/>
            <person name="Calvet F."/>
            <person name="Ruiz-Romero M."/>
            <person name="Marangio P."/>
            <person name="Guigo R."/>
            <person name="Rago D."/>
            <person name="Mirbahai L."/>
            <person name="Eastwood N."/>
            <person name="Colbourne J.K."/>
            <person name="Zhou J."/>
            <person name="Mallon E."/>
            <person name="Orsini L."/>
        </authorList>
    </citation>
    <scope>NUCLEOTIDE SEQUENCE [LARGE SCALE GENOMIC DNA]</scope>
    <source>
        <strain evidence="2">LRV0_1</strain>
    </source>
</reference>
<comment type="caution">
    <text evidence="2">The sequence shown here is derived from an EMBL/GenBank/DDBJ whole genome shotgun (WGS) entry which is preliminary data.</text>
</comment>
<feature type="region of interest" description="Disordered" evidence="1">
    <location>
        <begin position="30"/>
        <end position="78"/>
    </location>
</feature>
<evidence type="ECO:0000313" key="2">
    <source>
        <dbReference type="EMBL" id="KAK4017219.1"/>
    </source>
</evidence>
<evidence type="ECO:0000256" key="1">
    <source>
        <dbReference type="SAM" id="MobiDB-lite"/>
    </source>
</evidence>
<feature type="compositionally biased region" description="Basic and acidic residues" evidence="1">
    <location>
        <begin position="47"/>
        <end position="56"/>
    </location>
</feature>
<sequence>MNSTTALHPENTGGKKRRCKMFNNFFAPETSESYSLHGSPSTDDSALESRVEHPDMEALEESPATEPTEENEEYQGCHEQDCHASEIVELVAFGVGYNENGSVLFKIDTNEELKEDSSKNLAVNDVDISIVAETIPKRSHESVCDKTKDFPVEVNEYEEDQLGKTTYSNKLNQSNVIEPTVVDVPSDNLSTSLPSRKADEKKKDNKRSTFSSAYKPPFAEKWLGLAEFQPWL</sequence>
<accession>A0ABQ9ZWE1</accession>
<name>A0ABQ9ZWE1_9CRUS</name>
<evidence type="ECO:0000313" key="3">
    <source>
        <dbReference type="Proteomes" id="UP001234178"/>
    </source>
</evidence>